<protein>
    <submittedName>
        <fullName evidence="2">Glycosyltransferase family 10 fucosyltransferase</fullName>
    </submittedName>
</protein>
<dbReference type="GO" id="GO:0016757">
    <property type="term" value="F:glycosyltransferase activity"/>
    <property type="evidence" value="ECO:0007669"/>
    <property type="project" value="UniProtKB-KW"/>
</dbReference>
<name>A0A481Z658_9VIRU</name>
<keyword evidence="2" id="KW-0328">Glycosyltransferase</keyword>
<accession>A0A481Z658</accession>
<sequence>MDNFIFLKDLDFLGSDIYFGGRESLDIMIDKCIKNPNCICFNTLGFYKNNIDISLLKKINAFNQENDGLYIYKKRLEEKGISISKYSIKEYFSPGYDLEVYNGKSMLELRKICDNNPLAIGFDINGNIKYHLSQENNFIQNYNNTLYIKEKCIKIKMLCNWTNSKTLCEEWNRMSKGNFRWNNIKITWEDNADYYVIINKPNNNEFFIPNRTIIFHMEPWCYNDSQKWGVKTWKEWSKPDETKFLQVRSHDKYLNNVLWQLNTTYNEFKTKQIQKESHNFISSICSSKYFDPGHIKRVDFIKYVDSKEDPNIKIQVFNYDNLHKFKNYMGPHPKKNKDFGMMSYKYYFMAENNIEKNFITEKLWEPIICECLCFYWGCPNASEYIDSRAFIQLDLNNFDKSFNIIKKAIENNEWEKRLEIIKREKQKILEYYNFFPTLERVINEKSKEKIAMFIHCCDGVSIILEEILENIQSSGFIKIVDEIFIINIGKKIDKKLLENNKIHVINYSNNKELYEKPTLNILKYYAEKNRNCKILYVHTKGISYKKDSTIYQNVSDWRKYMLYFLLEKHYECIELLNKYEVLGCNFLENPKKHFSGNFWWCKSQYIFRLPEIISYDRHDCEWWILSKDPVKLTLYNSNIDHYKKSYNKELYQN</sequence>
<dbReference type="Gene3D" id="3.40.50.11660">
    <property type="entry name" value="Glycosyl transferase family 10, C-terminal domain"/>
    <property type="match status" value="1"/>
</dbReference>
<dbReference type="SUPFAM" id="SSF53756">
    <property type="entry name" value="UDP-Glycosyltransferase/glycogen phosphorylase"/>
    <property type="match status" value="1"/>
</dbReference>
<feature type="domain" description="Fucosyltransferase C-terminal" evidence="1">
    <location>
        <begin position="312"/>
        <end position="458"/>
    </location>
</feature>
<organism evidence="2">
    <name type="scientific">Pithovirus LCPAC104</name>
    <dbReference type="NCBI Taxonomy" id="2506589"/>
    <lineage>
        <taxon>Viruses</taxon>
        <taxon>Pithoviruses</taxon>
    </lineage>
</organism>
<dbReference type="InterPro" id="IPR055270">
    <property type="entry name" value="Glyco_tran_10_C"/>
</dbReference>
<gene>
    <name evidence="2" type="ORF">LCPAC104_00660</name>
</gene>
<dbReference type="EMBL" id="MK500494">
    <property type="protein sequence ID" value="QBK90570.1"/>
    <property type="molecule type" value="Genomic_DNA"/>
</dbReference>
<keyword evidence="2" id="KW-0808">Transferase</keyword>
<proteinExistence type="predicted"/>
<evidence type="ECO:0000313" key="2">
    <source>
        <dbReference type="EMBL" id="QBK90570.1"/>
    </source>
</evidence>
<reference evidence="2" key="1">
    <citation type="journal article" date="2019" name="MBio">
        <title>Virus Genomes from Deep Sea Sediments Expand the Ocean Megavirome and Support Independent Origins of Viral Gigantism.</title>
        <authorList>
            <person name="Backstrom D."/>
            <person name="Yutin N."/>
            <person name="Jorgensen S.L."/>
            <person name="Dharamshi J."/>
            <person name="Homa F."/>
            <person name="Zaremba-Niedwiedzka K."/>
            <person name="Spang A."/>
            <person name="Wolf Y.I."/>
            <person name="Koonin E.V."/>
            <person name="Ettema T.J."/>
        </authorList>
    </citation>
    <scope>NUCLEOTIDE SEQUENCE</scope>
</reference>
<dbReference type="InterPro" id="IPR038577">
    <property type="entry name" value="GT10-like_C_sf"/>
</dbReference>
<dbReference type="Pfam" id="PF00852">
    <property type="entry name" value="Glyco_transf_10"/>
    <property type="match status" value="1"/>
</dbReference>
<evidence type="ECO:0000259" key="1">
    <source>
        <dbReference type="Pfam" id="PF00852"/>
    </source>
</evidence>